<name>A0A0B6RUY3_BURPL</name>
<sequence>MTYLDNGLSNLVGRLYDAALDSSQWAGMASTIAEAFNGNSAVLKLHDGTNVQLLEMTDNLHLPQARLDWATHWHQNDLWVHRAAARSVETIFTDRDLVTPREQRESGFYREWLRELDIHHVVGTLFPVGGGALGVLGVHRPKAARHFSTGDRARAAFLLPHLRRAFQLSQRLSSIQHDVAQEALNRVDMGVLVANQSCQVLYANAMAEHLFRSRQAIRVRAGRICLDDDALHERLVQLIQSSISTASGWAVPLGRTLKVPCAGRLPLTLSVSPLKPSGLIQTVTPLALVMLRDPEYPTANVRCLQALFGLTPTESAIAADLGMGLSLDGIAQRKGIGMGTVRSHLKRILAKTGTNRQAEVAVLVARSVALLRSPEEKVSPK</sequence>
<keyword evidence="3" id="KW-1185">Reference proteome</keyword>
<dbReference type="SMART" id="SM00421">
    <property type="entry name" value="HTH_LUXR"/>
    <property type="match status" value="1"/>
</dbReference>
<proteinExistence type="predicted"/>
<reference evidence="3" key="1">
    <citation type="submission" date="2011-03" db="EMBL/GenBank/DDBJ databases">
        <authorList>
            <person name="Voget S."/>
            <person name="Streit W.R."/>
            <person name="Jaeger K.E."/>
            <person name="Daniel R."/>
        </authorList>
    </citation>
    <scope>NUCLEOTIDE SEQUENCE [LARGE SCALE GENOMIC DNA]</scope>
    <source>
        <strain evidence="3">PG1</strain>
    </source>
</reference>
<dbReference type="KEGG" id="bgp:BGL_1c14580"/>
<protein>
    <submittedName>
        <fullName evidence="2">Transcriptional regulator, LuxR family</fullName>
    </submittedName>
</protein>
<evidence type="ECO:0000313" key="2">
    <source>
        <dbReference type="EMBL" id="AJK45974.1"/>
    </source>
</evidence>
<dbReference type="SUPFAM" id="SSF55781">
    <property type="entry name" value="GAF domain-like"/>
    <property type="match status" value="1"/>
</dbReference>
<dbReference type="AlphaFoldDB" id="A0A0B6RUY3"/>
<dbReference type="InterPro" id="IPR036388">
    <property type="entry name" value="WH-like_DNA-bd_sf"/>
</dbReference>
<dbReference type="Proteomes" id="UP000031838">
    <property type="component" value="Chromosome 1"/>
</dbReference>
<accession>A0A0B6RUY3</accession>
<dbReference type="RefSeq" id="WP_042624601.1">
    <property type="nucleotide sequence ID" value="NZ_CP002580.1"/>
</dbReference>
<gene>
    <name evidence="2" type="ORF">BGL_1c14580</name>
</gene>
<feature type="domain" description="HTH luxR-type" evidence="1">
    <location>
        <begin position="307"/>
        <end position="364"/>
    </location>
</feature>
<evidence type="ECO:0000313" key="3">
    <source>
        <dbReference type="Proteomes" id="UP000031838"/>
    </source>
</evidence>
<dbReference type="GO" id="GO:0003677">
    <property type="term" value="F:DNA binding"/>
    <property type="evidence" value="ECO:0007669"/>
    <property type="project" value="InterPro"/>
</dbReference>
<dbReference type="GO" id="GO:0006355">
    <property type="term" value="P:regulation of DNA-templated transcription"/>
    <property type="evidence" value="ECO:0007669"/>
    <property type="project" value="InterPro"/>
</dbReference>
<organism evidence="2 3">
    <name type="scientific">Burkholderia plantarii</name>
    <dbReference type="NCBI Taxonomy" id="41899"/>
    <lineage>
        <taxon>Bacteria</taxon>
        <taxon>Pseudomonadati</taxon>
        <taxon>Pseudomonadota</taxon>
        <taxon>Betaproteobacteria</taxon>
        <taxon>Burkholderiales</taxon>
        <taxon>Burkholderiaceae</taxon>
        <taxon>Burkholderia</taxon>
    </lineage>
</organism>
<dbReference type="EMBL" id="CP002580">
    <property type="protein sequence ID" value="AJK45974.1"/>
    <property type="molecule type" value="Genomic_DNA"/>
</dbReference>
<dbReference type="HOGENOM" id="CLU_037939_3_0_4"/>
<dbReference type="Gene3D" id="1.10.10.10">
    <property type="entry name" value="Winged helix-like DNA-binding domain superfamily/Winged helix DNA-binding domain"/>
    <property type="match status" value="1"/>
</dbReference>
<dbReference type="OrthoDB" id="5497412at2"/>
<dbReference type="SUPFAM" id="SSF46894">
    <property type="entry name" value="C-terminal effector domain of the bipartite response regulators"/>
    <property type="match status" value="1"/>
</dbReference>
<reference evidence="2 3" key="2">
    <citation type="journal article" date="2016" name="Appl. Microbiol. Biotechnol.">
        <title>Mutations improving production and secretion of extracellular lipase by Burkholderia glumae PG1.</title>
        <authorList>
            <person name="Knapp A."/>
            <person name="Voget S."/>
            <person name="Gao R."/>
            <person name="Zaburannyi N."/>
            <person name="Krysciak D."/>
            <person name="Breuer M."/>
            <person name="Hauer B."/>
            <person name="Streit W.R."/>
            <person name="Muller R."/>
            <person name="Daniel R."/>
            <person name="Jaeger K.E."/>
        </authorList>
    </citation>
    <scope>NUCLEOTIDE SEQUENCE [LARGE SCALE GENOMIC DNA]</scope>
    <source>
        <strain evidence="2 3">PG1</strain>
    </source>
</reference>
<dbReference type="InterPro" id="IPR000792">
    <property type="entry name" value="Tscrpt_reg_LuxR_C"/>
</dbReference>
<evidence type="ECO:0000259" key="1">
    <source>
        <dbReference type="SMART" id="SM00421"/>
    </source>
</evidence>
<dbReference type="InterPro" id="IPR016032">
    <property type="entry name" value="Sig_transdc_resp-reg_C-effctor"/>
</dbReference>